<dbReference type="InterPro" id="IPR050868">
    <property type="entry name" value="ELMO_domain-containing"/>
</dbReference>
<dbReference type="Pfam" id="PF04727">
    <property type="entry name" value="ELMO_CED12"/>
    <property type="match status" value="1"/>
</dbReference>
<dbReference type="OrthoDB" id="67155at2759"/>
<protein>
    <submittedName>
        <fullName evidence="2">Elmo domain-containing protein a</fullName>
    </submittedName>
</protein>
<gene>
    <name evidence="2" type="ORF">FRX31_023213</name>
</gene>
<dbReference type="AlphaFoldDB" id="A0A7J6VR06"/>
<comment type="caution">
    <text evidence="2">The sequence shown here is derived from an EMBL/GenBank/DDBJ whole genome shotgun (WGS) entry which is preliminary data.</text>
</comment>
<dbReference type="Pfam" id="PF17181">
    <property type="entry name" value="EPF"/>
    <property type="match status" value="1"/>
</dbReference>
<evidence type="ECO:0000259" key="1">
    <source>
        <dbReference type="PROSITE" id="PS51335"/>
    </source>
</evidence>
<dbReference type="PANTHER" id="PTHR12771:SF3">
    <property type="entry name" value="ELMO_CED-12 FAMILY PROTEIN"/>
    <property type="match status" value="1"/>
</dbReference>
<reference evidence="2 3" key="1">
    <citation type="submission" date="2020-06" db="EMBL/GenBank/DDBJ databases">
        <title>Transcriptomic and genomic resources for Thalictrum thalictroides and T. hernandezii: Facilitating candidate gene discovery in an emerging model plant lineage.</title>
        <authorList>
            <person name="Arias T."/>
            <person name="Riano-Pachon D.M."/>
            <person name="Di Stilio V.S."/>
        </authorList>
    </citation>
    <scope>NUCLEOTIDE SEQUENCE [LARGE SCALE GENOMIC DNA]</scope>
    <source>
        <strain evidence="3">cv. WT478/WT964</strain>
        <tissue evidence="2">Leaves</tissue>
    </source>
</reference>
<accession>A0A7J6VR06</accession>
<dbReference type="Proteomes" id="UP000554482">
    <property type="component" value="Unassembled WGS sequence"/>
</dbReference>
<evidence type="ECO:0000313" key="3">
    <source>
        <dbReference type="Proteomes" id="UP000554482"/>
    </source>
</evidence>
<feature type="domain" description="ELMO" evidence="1">
    <location>
        <begin position="189"/>
        <end position="350"/>
    </location>
</feature>
<dbReference type="InterPro" id="IPR006816">
    <property type="entry name" value="ELMO_dom"/>
</dbReference>
<proteinExistence type="predicted"/>
<keyword evidence="3" id="KW-1185">Reference proteome</keyword>
<organism evidence="2 3">
    <name type="scientific">Thalictrum thalictroides</name>
    <name type="common">Rue-anemone</name>
    <name type="synonym">Anemone thalictroides</name>
    <dbReference type="NCBI Taxonomy" id="46969"/>
    <lineage>
        <taxon>Eukaryota</taxon>
        <taxon>Viridiplantae</taxon>
        <taxon>Streptophyta</taxon>
        <taxon>Embryophyta</taxon>
        <taxon>Tracheophyta</taxon>
        <taxon>Spermatophyta</taxon>
        <taxon>Magnoliopsida</taxon>
        <taxon>Ranunculales</taxon>
        <taxon>Ranunculaceae</taxon>
        <taxon>Thalictroideae</taxon>
        <taxon>Thalictrum</taxon>
    </lineage>
</organism>
<evidence type="ECO:0000313" key="2">
    <source>
        <dbReference type="EMBL" id="KAF5187201.1"/>
    </source>
</evidence>
<dbReference type="PROSITE" id="PS51335">
    <property type="entry name" value="ELMO"/>
    <property type="match status" value="1"/>
</dbReference>
<dbReference type="EMBL" id="JABWDY010028303">
    <property type="protein sequence ID" value="KAF5187201.1"/>
    <property type="molecule type" value="Genomic_DNA"/>
</dbReference>
<dbReference type="PANTHER" id="PTHR12771">
    <property type="entry name" value="ENGULFMENT AND CELL MOTILITY"/>
    <property type="match status" value="1"/>
</dbReference>
<name>A0A7J6VR06_THATH</name>
<sequence>MDQSVRAMKIYHFVAVFLVALFLIPTVISARHIDRLHSHHNHHKSSRTKDGMNVKADFYGERRVMKNRRPDTVQVAGSRLPDCSHACGSCRPCRLVMVDEDDRYWKRKSGHDNQAWAHNLAHVILQSAQCFTNAMVGPRQWLGGFLFRSSRRQGHGDRILDFSLSPLQEKRLQRLQERLQVPFDETRPDHQEALRALWHAAFPEVKLKGLISEQWKEMGWQGPNPSTDFRGCGFISLENLLFFARTYPASFHRLLFKQDGKRAMWEYPFAVAGINVSFMLIQMLDLYSAKPKCLPGVNFVKILSEDEEAFDVLYCIAFEMMDAQWLAMRASYMEFNEVLQVTRIQLERELSLEDVHRIQDLPAYNLLYQCEWVSVRMLFEDTTKKKEVVSSKVLLQKCIALPLR</sequence>